<dbReference type="EMBL" id="CP069023">
    <property type="protein sequence ID" value="QRC90115.1"/>
    <property type="molecule type" value="Genomic_DNA"/>
</dbReference>
<proteinExistence type="predicted"/>
<dbReference type="Proteomes" id="UP000663193">
    <property type="component" value="Chromosome 1"/>
</dbReference>
<dbReference type="OrthoDB" id="5428863at2759"/>
<evidence type="ECO:0000313" key="3">
    <source>
        <dbReference type="EMBL" id="QRC90115.1"/>
    </source>
</evidence>
<name>A0A7U2ENH7_PHANO</name>
<dbReference type="PANTHER" id="PTHR33112">
    <property type="entry name" value="DOMAIN PROTEIN, PUTATIVE-RELATED"/>
    <property type="match status" value="1"/>
</dbReference>
<dbReference type="VEuPathDB" id="FungiDB:JI435_095320"/>
<dbReference type="AlphaFoldDB" id="A0A7U2ENH7"/>
<protein>
    <recommendedName>
        <fullName evidence="2">Heterokaryon incompatibility domain-containing protein</fullName>
    </recommendedName>
</protein>
<dbReference type="InterPro" id="IPR010730">
    <property type="entry name" value="HET"/>
</dbReference>
<feature type="region of interest" description="Disordered" evidence="1">
    <location>
        <begin position="34"/>
        <end position="65"/>
    </location>
</feature>
<evidence type="ECO:0000313" key="4">
    <source>
        <dbReference type="Proteomes" id="UP000663193"/>
    </source>
</evidence>
<dbReference type="PANTHER" id="PTHR33112:SF1">
    <property type="entry name" value="HETEROKARYON INCOMPATIBILITY DOMAIN-CONTAINING PROTEIN"/>
    <property type="match status" value="1"/>
</dbReference>
<keyword evidence="4" id="KW-1185">Reference proteome</keyword>
<sequence>MRLSDGLRTKWASLRSKASTRDTLCDIHIGPDSGHHVPSKTCSGHPSGVANRLQRREETQPDSQPPHGLCNGCEWLYFHSHETVKLYSLRYSDVWSGLQWEEEMRPHACQLCRFRKDILLTWLRHVYRYVPLRASTTGSNTAWRNDQQPDYEDIYFIKAGPHKSSLLTVKTIAAAIAEPHMKQLSIETANLPLARAWYQHCHDHHHTCRTSQTAPIPYLRLIDCMSGQICEAISGHSYVALSYVWGTSATISPLISNSGTPTYPNTIKDAIKVAINLGVPYLWVDRYCIDQDNEEEKHSLISNMNRIYSGAEITIIAAAGPDPHYGLPGVSVTQRKGFDITTLDCGSLIRYPDPSDELAGYPWTTRGWTYQEMLLSRRRLVFTDSQMVFQCCEQDFREVIGSPAARYTYPNTTSQATAASKVAAHGCIRELFHSSRPDSIFPESGVGSIPDDIYTRIEEYSTRTLSYPQDVLNAFNVIFSQFESEDNGRDHVDQLYGHHFWGVPIFRYDGENPMCEAVCSLVAGLTWRTGSPNFYERDSVSRPGEWPSWSWTAIMGDSILFGATNLEDVILHEPGALWATLRRRSGHIVEIEDFVEGHQDSMDYQPSIDLSTWVLSGGKLIHDQSGSVMFTHHSFLQSEKLVQIDAFLDVQGEDLEQDVTAAYLGLFERGSKPKPCYLLVIVTTSGALRRIGLGITSFSFAKHSRFSRIEKLTWLPGGVESNPFGGWKFETITLF</sequence>
<dbReference type="Pfam" id="PF06985">
    <property type="entry name" value="HET"/>
    <property type="match status" value="1"/>
</dbReference>
<organism evidence="3 4">
    <name type="scientific">Phaeosphaeria nodorum (strain SN15 / ATCC MYA-4574 / FGSC 10173)</name>
    <name type="common">Glume blotch fungus</name>
    <name type="synonym">Parastagonospora nodorum</name>
    <dbReference type="NCBI Taxonomy" id="321614"/>
    <lineage>
        <taxon>Eukaryota</taxon>
        <taxon>Fungi</taxon>
        <taxon>Dikarya</taxon>
        <taxon>Ascomycota</taxon>
        <taxon>Pezizomycotina</taxon>
        <taxon>Dothideomycetes</taxon>
        <taxon>Pleosporomycetidae</taxon>
        <taxon>Pleosporales</taxon>
        <taxon>Pleosporineae</taxon>
        <taxon>Phaeosphaeriaceae</taxon>
        <taxon>Parastagonospora</taxon>
    </lineage>
</organism>
<gene>
    <name evidence="3" type="ORF">JI435_095320</name>
</gene>
<feature type="domain" description="Heterokaryon incompatibility" evidence="2">
    <location>
        <begin position="238"/>
        <end position="372"/>
    </location>
</feature>
<accession>A0A7U2ENH7</accession>
<evidence type="ECO:0000256" key="1">
    <source>
        <dbReference type="SAM" id="MobiDB-lite"/>
    </source>
</evidence>
<reference evidence="4" key="1">
    <citation type="journal article" date="2021" name="BMC Genomics">
        <title>Chromosome-level genome assembly and manually-curated proteome of model necrotroph Parastagonospora nodorum Sn15 reveals a genome-wide trove of candidate effector homologs, and redundancy of virulence-related functions within an accessory chromosome.</title>
        <authorList>
            <person name="Bertazzoni S."/>
            <person name="Jones D.A.B."/>
            <person name="Phan H.T."/>
            <person name="Tan K.-C."/>
            <person name="Hane J.K."/>
        </authorList>
    </citation>
    <scope>NUCLEOTIDE SEQUENCE [LARGE SCALE GENOMIC DNA]</scope>
    <source>
        <strain evidence="4">SN15 / ATCC MYA-4574 / FGSC 10173)</strain>
    </source>
</reference>
<evidence type="ECO:0000259" key="2">
    <source>
        <dbReference type="Pfam" id="PF06985"/>
    </source>
</evidence>